<dbReference type="EMBL" id="JBBHLL010000107">
    <property type="protein sequence ID" value="KAK7815971.1"/>
    <property type="molecule type" value="Genomic_DNA"/>
</dbReference>
<dbReference type="GO" id="GO:0071013">
    <property type="term" value="C:catalytic step 2 spliceosome"/>
    <property type="evidence" value="ECO:0007669"/>
    <property type="project" value="TreeGrafter"/>
</dbReference>
<dbReference type="GO" id="GO:0000398">
    <property type="term" value="P:mRNA splicing, via spliceosome"/>
    <property type="evidence" value="ECO:0007669"/>
    <property type="project" value="TreeGrafter"/>
</dbReference>
<dbReference type="Gene3D" id="3.30.70.330">
    <property type="match status" value="1"/>
</dbReference>
<sequence>MEGHNPKEPEQLRQLFIGGLVFETTDDNFREHVEIWTSLSDCVAMRDSQTKRSGGLGFVTYSCAEEEDGAMCARPPKVAGRAVEPRAVSRKGSVEPGAHLTVKKVFVDGIKEDTEE</sequence>
<dbReference type="FunFam" id="3.30.70.330:FF:000040">
    <property type="entry name" value="Heterogeneous nuclear ribonucleoprotein A2/B1"/>
    <property type="match status" value="1"/>
</dbReference>
<keyword evidence="6" id="KW-1185">Reference proteome</keyword>
<name>A0AAW0IP10_MYOGA</name>
<keyword evidence="2 3" id="KW-0694">RNA-binding</keyword>
<gene>
    <name evidence="5" type="ORF">U0070_014184</name>
</gene>
<dbReference type="InterPro" id="IPR012677">
    <property type="entry name" value="Nucleotide-bd_a/b_plait_sf"/>
</dbReference>
<evidence type="ECO:0000256" key="1">
    <source>
        <dbReference type="ARBA" id="ARBA00022737"/>
    </source>
</evidence>
<keyword evidence="1" id="KW-0677">Repeat</keyword>
<dbReference type="GO" id="GO:0003730">
    <property type="term" value="F:mRNA 3'-UTR binding"/>
    <property type="evidence" value="ECO:0007669"/>
    <property type="project" value="TreeGrafter"/>
</dbReference>
<dbReference type="Pfam" id="PF00076">
    <property type="entry name" value="RRM_1"/>
    <property type="match status" value="1"/>
</dbReference>
<evidence type="ECO:0000313" key="6">
    <source>
        <dbReference type="Proteomes" id="UP001488838"/>
    </source>
</evidence>
<dbReference type="SMART" id="SM00360">
    <property type="entry name" value="RRM"/>
    <property type="match status" value="1"/>
</dbReference>
<dbReference type="InterPro" id="IPR000504">
    <property type="entry name" value="RRM_dom"/>
</dbReference>
<evidence type="ECO:0000256" key="3">
    <source>
        <dbReference type="PROSITE-ProRule" id="PRU00176"/>
    </source>
</evidence>
<dbReference type="InterPro" id="IPR035979">
    <property type="entry name" value="RBD_domain_sf"/>
</dbReference>
<comment type="caution">
    <text evidence="5">The sequence shown here is derived from an EMBL/GenBank/DDBJ whole genome shotgun (WGS) entry which is preliminary data.</text>
</comment>
<reference evidence="5 6" key="1">
    <citation type="journal article" date="2023" name="bioRxiv">
        <title>Conserved and derived expression patterns and positive selection on dental genes reveal complex evolutionary context of ever-growing rodent molars.</title>
        <authorList>
            <person name="Calamari Z.T."/>
            <person name="Song A."/>
            <person name="Cohen E."/>
            <person name="Akter M."/>
            <person name="Roy R.D."/>
            <person name="Hallikas O."/>
            <person name="Christensen M.M."/>
            <person name="Li P."/>
            <person name="Marangoni P."/>
            <person name="Jernvall J."/>
            <person name="Klein O.D."/>
        </authorList>
    </citation>
    <scope>NUCLEOTIDE SEQUENCE [LARGE SCALE GENOMIC DNA]</scope>
    <source>
        <strain evidence="5">V071</strain>
    </source>
</reference>
<dbReference type="AlphaFoldDB" id="A0AAW0IP10"/>
<evidence type="ECO:0000256" key="2">
    <source>
        <dbReference type="ARBA" id="ARBA00022884"/>
    </source>
</evidence>
<dbReference type="PANTHER" id="PTHR48026">
    <property type="entry name" value="HOMOLOGOUS TO DROSOPHILA SQD (SQUID) PROTEIN"/>
    <property type="match status" value="1"/>
</dbReference>
<accession>A0AAW0IP10</accession>
<protein>
    <recommendedName>
        <fullName evidence="4">RRM domain-containing protein</fullName>
    </recommendedName>
</protein>
<evidence type="ECO:0000259" key="4">
    <source>
        <dbReference type="PROSITE" id="PS50102"/>
    </source>
</evidence>
<dbReference type="Proteomes" id="UP001488838">
    <property type="component" value="Unassembled WGS sequence"/>
</dbReference>
<evidence type="ECO:0000313" key="5">
    <source>
        <dbReference type="EMBL" id="KAK7815971.1"/>
    </source>
</evidence>
<dbReference type="PROSITE" id="PS50102">
    <property type="entry name" value="RRM"/>
    <property type="match status" value="1"/>
</dbReference>
<dbReference type="PANTHER" id="PTHR48026:SF12">
    <property type="entry name" value="HETEROGENEOUS NUCLEAR RIBONUCLEOPROTEIN A3"/>
    <property type="match status" value="1"/>
</dbReference>
<organism evidence="5 6">
    <name type="scientific">Myodes glareolus</name>
    <name type="common">Bank vole</name>
    <name type="synonym">Clethrionomys glareolus</name>
    <dbReference type="NCBI Taxonomy" id="447135"/>
    <lineage>
        <taxon>Eukaryota</taxon>
        <taxon>Metazoa</taxon>
        <taxon>Chordata</taxon>
        <taxon>Craniata</taxon>
        <taxon>Vertebrata</taxon>
        <taxon>Euteleostomi</taxon>
        <taxon>Mammalia</taxon>
        <taxon>Eutheria</taxon>
        <taxon>Euarchontoglires</taxon>
        <taxon>Glires</taxon>
        <taxon>Rodentia</taxon>
        <taxon>Myomorpha</taxon>
        <taxon>Muroidea</taxon>
        <taxon>Cricetidae</taxon>
        <taxon>Arvicolinae</taxon>
        <taxon>Myodes</taxon>
    </lineage>
</organism>
<dbReference type="SUPFAM" id="SSF54928">
    <property type="entry name" value="RNA-binding domain, RBD"/>
    <property type="match status" value="1"/>
</dbReference>
<proteinExistence type="predicted"/>
<feature type="domain" description="RRM" evidence="4">
    <location>
        <begin position="13"/>
        <end position="95"/>
    </location>
</feature>